<comment type="subcellular location">
    <subcellularLocation>
        <location evidence="1">Cytoplasm</location>
    </subcellularLocation>
</comment>
<evidence type="ECO:0000256" key="6">
    <source>
        <dbReference type="PROSITE-ProRule" id="PRU00339"/>
    </source>
</evidence>
<comment type="similarity">
    <text evidence="5">Belongs to the Rap family.</text>
</comment>
<dbReference type="Proteomes" id="UP000199387">
    <property type="component" value="Unassembled WGS sequence"/>
</dbReference>
<evidence type="ECO:0000313" key="8">
    <source>
        <dbReference type="EMBL" id="SDC27302.1"/>
    </source>
</evidence>
<dbReference type="OrthoDB" id="2985637at2"/>
<organism evidence="8 9">
    <name type="scientific">Melghirimyces thermohalophilus</name>
    <dbReference type="NCBI Taxonomy" id="1236220"/>
    <lineage>
        <taxon>Bacteria</taxon>
        <taxon>Bacillati</taxon>
        <taxon>Bacillota</taxon>
        <taxon>Bacilli</taxon>
        <taxon>Bacillales</taxon>
        <taxon>Thermoactinomycetaceae</taxon>
        <taxon>Melghirimyces</taxon>
    </lineage>
</organism>
<dbReference type="SMART" id="SM00530">
    <property type="entry name" value="HTH_XRE"/>
    <property type="match status" value="1"/>
</dbReference>
<evidence type="ECO:0000256" key="5">
    <source>
        <dbReference type="ARBA" id="ARBA00038253"/>
    </source>
</evidence>
<feature type="repeat" description="TPR" evidence="6">
    <location>
        <begin position="360"/>
        <end position="393"/>
    </location>
</feature>
<dbReference type="SUPFAM" id="SSF47413">
    <property type="entry name" value="lambda repressor-like DNA-binding domains"/>
    <property type="match status" value="1"/>
</dbReference>
<dbReference type="EMBL" id="FMZA01000005">
    <property type="protein sequence ID" value="SDC27302.1"/>
    <property type="molecule type" value="Genomic_DNA"/>
</dbReference>
<keyword evidence="2" id="KW-0963">Cytoplasm</keyword>
<dbReference type="Gene3D" id="1.10.260.40">
    <property type="entry name" value="lambda repressor-like DNA-binding domains"/>
    <property type="match status" value="1"/>
</dbReference>
<dbReference type="SMART" id="SM00028">
    <property type="entry name" value="TPR"/>
    <property type="match status" value="6"/>
</dbReference>
<reference evidence="8 9" key="1">
    <citation type="submission" date="2016-10" db="EMBL/GenBank/DDBJ databases">
        <authorList>
            <person name="de Groot N.N."/>
        </authorList>
    </citation>
    <scope>NUCLEOTIDE SEQUENCE [LARGE SCALE GENOMIC DNA]</scope>
    <source>
        <strain evidence="8 9">DSM 45514</strain>
    </source>
</reference>
<keyword evidence="9" id="KW-1185">Reference proteome</keyword>
<sequence>MALLEIHEIGEVIRKVRKQRGLRLEDLADENISPATISNIERGVPHVNMEKTKYLLGKLDLDLDNLPHLMVNERQELEEIQFELFKVEALLDIGNTEEALNKLDHLNLDDSHAFAAVAHYLKGKSFRAKKNWKRAERHLFNAIRLANLSNQSKENNIEAASFNELSLVSFSQNNLIQSLKYTENGLEAFIDNGERPQYKHLLKRNKAICLERLGRLGEAMQIVQEEWDSLHQIDQVETILSFYWLRSDLLRRTGMLENAIQYAKEGLELARLNRKYHSMFDLWTVLGSVYMKLEHWDQAESSFDMALKLTGKFSAEEKFSTTYARLGILYMKRERWEKAYEVLQKAIEIGERENAAPRLVYAYQAMGDYYRKQSLLSEAIPYYQKMLQIADKHDYPKSKYQALFRLSQCYEKIDEQEFQQCLRNMYTVQKRVQGEEELIEEELD</sequence>
<dbReference type="PANTHER" id="PTHR46630">
    <property type="entry name" value="TETRATRICOPEPTIDE REPEAT PROTEIN 29"/>
    <property type="match status" value="1"/>
</dbReference>
<evidence type="ECO:0000256" key="2">
    <source>
        <dbReference type="ARBA" id="ARBA00022490"/>
    </source>
</evidence>
<dbReference type="SUPFAM" id="SSF48452">
    <property type="entry name" value="TPR-like"/>
    <property type="match status" value="2"/>
</dbReference>
<dbReference type="RefSeq" id="WP_091567290.1">
    <property type="nucleotide sequence ID" value="NZ_FMZA01000005.1"/>
</dbReference>
<evidence type="ECO:0000313" key="9">
    <source>
        <dbReference type="Proteomes" id="UP000199387"/>
    </source>
</evidence>
<protein>
    <submittedName>
        <fullName evidence="8">Tetratricopeptide repeat-containing protein</fullName>
    </submittedName>
</protein>
<dbReference type="GO" id="GO:0005737">
    <property type="term" value="C:cytoplasm"/>
    <property type="evidence" value="ECO:0007669"/>
    <property type="project" value="UniProtKB-SubCell"/>
</dbReference>
<dbReference type="GO" id="GO:0003677">
    <property type="term" value="F:DNA binding"/>
    <property type="evidence" value="ECO:0007669"/>
    <property type="project" value="InterPro"/>
</dbReference>
<evidence type="ECO:0000256" key="1">
    <source>
        <dbReference type="ARBA" id="ARBA00004496"/>
    </source>
</evidence>
<feature type="repeat" description="TPR" evidence="6">
    <location>
        <begin position="320"/>
        <end position="353"/>
    </location>
</feature>
<evidence type="ECO:0000256" key="3">
    <source>
        <dbReference type="ARBA" id="ARBA00022737"/>
    </source>
</evidence>
<feature type="repeat" description="TPR" evidence="6">
    <location>
        <begin position="280"/>
        <end position="313"/>
    </location>
</feature>
<dbReference type="InterPro" id="IPR051476">
    <property type="entry name" value="Bac_ResReg_Asp_Phosphatase"/>
</dbReference>
<keyword evidence="4 6" id="KW-0802">TPR repeat</keyword>
<evidence type="ECO:0000259" key="7">
    <source>
        <dbReference type="PROSITE" id="PS50943"/>
    </source>
</evidence>
<dbReference type="Pfam" id="PF01381">
    <property type="entry name" value="HTH_3"/>
    <property type="match status" value="1"/>
</dbReference>
<evidence type="ECO:0000256" key="4">
    <source>
        <dbReference type="ARBA" id="ARBA00022803"/>
    </source>
</evidence>
<dbReference type="AlphaFoldDB" id="A0A1G6K8B0"/>
<dbReference type="CDD" id="cd00093">
    <property type="entry name" value="HTH_XRE"/>
    <property type="match status" value="1"/>
</dbReference>
<dbReference type="Pfam" id="PF13181">
    <property type="entry name" value="TPR_8"/>
    <property type="match status" value="1"/>
</dbReference>
<dbReference type="Pfam" id="PF13176">
    <property type="entry name" value="TPR_7"/>
    <property type="match status" value="1"/>
</dbReference>
<name>A0A1G6K8B0_9BACL</name>
<dbReference type="PANTHER" id="PTHR46630:SF1">
    <property type="entry name" value="TETRATRICOPEPTIDE REPEAT PROTEIN 29"/>
    <property type="match status" value="1"/>
</dbReference>
<keyword evidence="3" id="KW-0677">Repeat</keyword>
<dbReference type="Gene3D" id="1.25.40.10">
    <property type="entry name" value="Tetratricopeptide repeat domain"/>
    <property type="match status" value="2"/>
</dbReference>
<dbReference type="InterPro" id="IPR019734">
    <property type="entry name" value="TPR_rpt"/>
</dbReference>
<dbReference type="PROSITE" id="PS50943">
    <property type="entry name" value="HTH_CROC1"/>
    <property type="match status" value="1"/>
</dbReference>
<dbReference type="InterPro" id="IPR011990">
    <property type="entry name" value="TPR-like_helical_dom_sf"/>
</dbReference>
<feature type="domain" description="HTH cro/C1-type" evidence="7">
    <location>
        <begin position="13"/>
        <end position="66"/>
    </location>
</feature>
<proteinExistence type="inferred from homology"/>
<dbReference type="InterPro" id="IPR001387">
    <property type="entry name" value="Cro/C1-type_HTH"/>
</dbReference>
<dbReference type="Pfam" id="PF13424">
    <property type="entry name" value="TPR_12"/>
    <property type="match status" value="1"/>
</dbReference>
<dbReference type="PROSITE" id="PS50005">
    <property type="entry name" value="TPR"/>
    <property type="match status" value="3"/>
</dbReference>
<dbReference type="InterPro" id="IPR010982">
    <property type="entry name" value="Lambda_DNA-bd_dom_sf"/>
</dbReference>
<dbReference type="STRING" id="1236220.SAMN04488112_105124"/>
<accession>A0A1G6K8B0</accession>
<gene>
    <name evidence="8" type="ORF">SAMN04488112_105124</name>
</gene>